<dbReference type="Proteomes" id="UP000887565">
    <property type="component" value="Unplaced"/>
</dbReference>
<accession>A0A915JYN2</accession>
<protein>
    <submittedName>
        <fullName evidence="2">Uncharacterized protein</fullName>
    </submittedName>
</protein>
<sequence>MKAEGSYSIENFETELLCYKSDPNQNCDNFVRSGSIILKISGLGLGPSPKFLEYQVRDRVQQNGRDDECREIGIAECQYTNKIFGVSRQKD</sequence>
<name>A0A915JYN2_ROMCU</name>
<evidence type="ECO:0000313" key="2">
    <source>
        <dbReference type="WBParaSite" id="nRc.2.0.1.t30797-RA"/>
    </source>
</evidence>
<reference evidence="2" key="1">
    <citation type="submission" date="2022-11" db="UniProtKB">
        <authorList>
            <consortium name="WormBaseParasite"/>
        </authorList>
    </citation>
    <scope>IDENTIFICATION</scope>
</reference>
<dbReference type="AlphaFoldDB" id="A0A915JYN2"/>
<organism evidence="1 2">
    <name type="scientific">Romanomermis culicivorax</name>
    <name type="common">Nematode worm</name>
    <dbReference type="NCBI Taxonomy" id="13658"/>
    <lineage>
        <taxon>Eukaryota</taxon>
        <taxon>Metazoa</taxon>
        <taxon>Ecdysozoa</taxon>
        <taxon>Nematoda</taxon>
        <taxon>Enoplea</taxon>
        <taxon>Dorylaimia</taxon>
        <taxon>Mermithida</taxon>
        <taxon>Mermithoidea</taxon>
        <taxon>Mermithidae</taxon>
        <taxon>Romanomermis</taxon>
    </lineage>
</organism>
<evidence type="ECO:0000313" key="1">
    <source>
        <dbReference type="Proteomes" id="UP000887565"/>
    </source>
</evidence>
<keyword evidence="1" id="KW-1185">Reference proteome</keyword>
<proteinExistence type="predicted"/>
<dbReference type="WBParaSite" id="nRc.2.0.1.t30797-RA">
    <property type="protein sequence ID" value="nRc.2.0.1.t30797-RA"/>
    <property type="gene ID" value="nRc.2.0.1.g30797"/>
</dbReference>